<evidence type="ECO:0000313" key="8">
    <source>
        <dbReference type="Proteomes" id="UP000222542"/>
    </source>
</evidence>
<comment type="subcellular location">
    <subcellularLocation>
        <location evidence="1">Nucleus</location>
    </subcellularLocation>
</comment>
<proteinExistence type="predicted"/>
<dbReference type="GO" id="GO:0046983">
    <property type="term" value="F:protein dimerization activity"/>
    <property type="evidence" value="ECO:0007669"/>
    <property type="project" value="InterPro"/>
</dbReference>
<dbReference type="SUPFAM" id="SSF55455">
    <property type="entry name" value="SRF-like"/>
    <property type="match status" value="1"/>
</dbReference>
<reference evidence="7 8" key="2">
    <citation type="journal article" date="2017" name="Genome Biol.">
        <title>New reference genome sequences of hot pepper reveal the massive evolution of plant disease-resistance genes by retroduplication.</title>
        <authorList>
            <person name="Kim S."/>
            <person name="Park J."/>
            <person name="Yeom S.I."/>
            <person name="Kim Y.M."/>
            <person name="Seo E."/>
            <person name="Kim K.T."/>
            <person name="Kim M.S."/>
            <person name="Lee J.M."/>
            <person name="Cheong K."/>
            <person name="Shin H.S."/>
            <person name="Kim S.B."/>
            <person name="Han K."/>
            <person name="Lee J."/>
            <person name="Park M."/>
            <person name="Lee H.A."/>
            <person name="Lee H.Y."/>
            <person name="Lee Y."/>
            <person name="Oh S."/>
            <person name="Lee J.H."/>
            <person name="Choi E."/>
            <person name="Choi E."/>
            <person name="Lee S.E."/>
            <person name="Jeon J."/>
            <person name="Kim H."/>
            <person name="Choi G."/>
            <person name="Song H."/>
            <person name="Lee J."/>
            <person name="Lee S.C."/>
            <person name="Kwon J.K."/>
            <person name="Lee H.Y."/>
            <person name="Koo N."/>
            <person name="Hong Y."/>
            <person name="Kim R.W."/>
            <person name="Kang W.H."/>
            <person name="Huh J.H."/>
            <person name="Kang B.C."/>
            <person name="Yang T.J."/>
            <person name="Lee Y.H."/>
            <person name="Bennetzen J.L."/>
            <person name="Choi D."/>
        </authorList>
    </citation>
    <scope>NUCLEOTIDE SEQUENCE [LARGE SCALE GENOMIC DNA]</scope>
    <source>
        <strain evidence="8">cv. CM334</strain>
    </source>
</reference>
<dbReference type="GO" id="GO:0006357">
    <property type="term" value="P:regulation of transcription by RNA polymerase II"/>
    <property type="evidence" value="ECO:0000318"/>
    <property type="project" value="GO_Central"/>
</dbReference>
<dbReference type="GO" id="GO:0000978">
    <property type="term" value="F:RNA polymerase II cis-regulatory region sequence-specific DNA binding"/>
    <property type="evidence" value="ECO:0000318"/>
    <property type="project" value="GO_Central"/>
</dbReference>
<dbReference type="Proteomes" id="UP000222542">
    <property type="component" value="Unassembled WGS sequence"/>
</dbReference>
<dbReference type="InterPro" id="IPR050142">
    <property type="entry name" value="MADS-box/MEF2_TF"/>
</dbReference>
<comment type="caution">
    <text evidence="7">The sequence shown here is derived from an EMBL/GenBank/DDBJ whole genome shotgun (WGS) entry which is preliminary data.</text>
</comment>
<evidence type="ECO:0000256" key="3">
    <source>
        <dbReference type="ARBA" id="ARBA00023125"/>
    </source>
</evidence>
<dbReference type="Pfam" id="PF00319">
    <property type="entry name" value="SRF-TF"/>
    <property type="match status" value="1"/>
</dbReference>
<reference evidence="7 8" key="1">
    <citation type="journal article" date="2014" name="Nat. Genet.">
        <title>Genome sequence of the hot pepper provides insights into the evolution of pungency in Capsicum species.</title>
        <authorList>
            <person name="Kim S."/>
            <person name="Park M."/>
            <person name="Yeom S.I."/>
            <person name="Kim Y.M."/>
            <person name="Lee J.M."/>
            <person name="Lee H.A."/>
            <person name="Seo E."/>
            <person name="Choi J."/>
            <person name="Cheong K."/>
            <person name="Kim K.T."/>
            <person name="Jung K."/>
            <person name="Lee G.W."/>
            <person name="Oh S.K."/>
            <person name="Bae C."/>
            <person name="Kim S.B."/>
            <person name="Lee H.Y."/>
            <person name="Kim S.Y."/>
            <person name="Kim M.S."/>
            <person name="Kang B.C."/>
            <person name="Jo Y.D."/>
            <person name="Yang H.B."/>
            <person name="Jeong H.J."/>
            <person name="Kang W.H."/>
            <person name="Kwon J.K."/>
            <person name="Shin C."/>
            <person name="Lim J.Y."/>
            <person name="Park J.H."/>
            <person name="Huh J.H."/>
            <person name="Kim J.S."/>
            <person name="Kim B.D."/>
            <person name="Cohen O."/>
            <person name="Paran I."/>
            <person name="Suh M.C."/>
            <person name="Lee S.B."/>
            <person name="Kim Y.K."/>
            <person name="Shin Y."/>
            <person name="Noh S.J."/>
            <person name="Park J."/>
            <person name="Seo Y.S."/>
            <person name="Kwon S.Y."/>
            <person name="Kim H.A."/>
            <person name="Park J.M."/>
            <person name="Kim H.J."/>
            <person name="Choi S.B."/>
            <person name="Bosland P.W."/>
            <person name="Reeves G."/>
            <person name="Jo S.H."/>
            <person name="Lee B.W."/>
            <person name="Cho H.T."/>
            <person name="Choi H.S."/>
            <person name="Lee M.S."/>
            <person name="Yu Y."/>
            <person name="Do Choi Y."/>
            <person name="Park B.S."/>
            <person name="van Deynze A."/>
            <person name="Ashrafi H."/>
            <person name="Hill T."/>
            <person name="Kim W.T."/>
            <person name="Pai H.S."/>
            <person name="Ahn H.K."/>
            <person name="Yeam I."/>
            <person name="Giovannoni J.J."/>
            <person name="Rose J.K."/>
            <person name="Sorensen I."/>
            <person name="Lee S.J."/>
            <person name="Kim R.W."/>
            <person name="Choi I.Y."/>
            <person name="Choi B.S."/>
            <person name="Lim J.S."/>
            <person name="Lee Y.H."/>
            <person name="Choi D."/>
        </authorList>
    </citation>
    <scope>NUCLEOTIDE SEQUENCE [LARGE SCALE GENOMIC DNA]</scope>
    <source>
        <strain evidence="8">cv. CM334</strain>
    </source>
</reference>
<feature type="domain" description="MADS-box" evidence="6">
    <location>
        <begin position="1"/>
        <end position="61"/>
    </location>
</feature>
<keyword evidence="2" id="KW-0805">Transcription regulation</keyword>
<protein>
    <recommendedName>
        <fullName evidence="6">MADS-box domain-containing protein</fullName>
    </recommendedName>
</protein>
<dbReference type="Gramene" id="PHT76157">
    <property type="protein sequence ID" value="PHT76157"/>
    <property type="gene ID" value="T459_19679"/>
</dbReference>
<organism evidence="7 8">
    <name type="scientific">Capsicum annuum</name>
    <name type="common">Capsicum pepper</name>
    <dbReference type="NCBI Taxonomy" id="4072"/>
    <lineage>
        <taxon>Eukaryota</taxon>
        <taxon>Viridiplantae</taxon>
        <taxon>Streptophyta</taxon>
        <taxon>Embryophyta</taxon>
        <taxon>Tracheophyta</taxon>
        <taxon>Spermatophyta</taxon>
        <taxon>Magnoliopsida</taxon>
        <taxon>eudicotyledons</taxon>
        <taxon>Gunneridae</taxon>
        <taxon>Pentapetalae</taxon>
        <taxon>asterids</taxon>
        <taxon>lamiids</taxon>
        <taxon>Solanales</taxon>
        <taxon>Solanaceae</taxon>
        <taxon>Solanoideae</taxon>
        <taxon>Capsiceae</taxon>
        <taxon>Capsicum</taxon>
    </lineage>
</organism>
<dbReference type="PROSITE" id="PS50066">
    <property type="entry name" value="MADS_BOX_2"/>
    <property type="match status" value="1"/>
</dbReference>
<name>A0A2G2Z2B5_CAPAN</name>
<dbReference type="Gene3D" id="3.40.1810.10">
    <property type="entry name" value="Transcription factor, MADS-box"/>
    <property type="match status" value="1"/>
</dbReference>
<dbReference type="GO" id="GO:0000981">
    <property type="term" value="F:DNA-binding transcription factor activity, RNA polymerase II-specific"/>
    <property type="evidence" value="ECO:0000318"/>
    <property type="project" value="GO_Central"/>
</dbReference>
<gene>
    <name evidence="7" type="ORF">T459_19679</name>
</gene>
<dbReference type="OMA" id="HIDVGLM"/>
<dbReference type="PANTHER" id="PTHR48019">
    <property type="entry name" value="SERUM RESPONSE FACTOR HOMOLOG"/>
    <property type="match status" value="1"/>
</dbReference>
<dbReference type="SMART" id="SM00432">
    <property type="entry name" value="MADS"/>
    <property type="match status" value="1"/>
</dbReference>
<dbReference type="InterPro" id="IPR036879">
    <property type="entry name" value="TF_MADSbox_sf"/>
</dbReference>
<dbReference type="EMBL" id="AYRZ02000007">
    <property type="protein sequence ID" value="PHT76157.1"/>
    <property type="molecule type" value="Genomic_DNA"/>
</dbReference>
<evidence type="ECO:0000256" key="4">
    <source>
        <dbReference type="ARBA" id="ARBA00023163"/>
    </source>
</evidence>
<evidence type="ECO:0000256" key="5">
    <source>
        <dbReference type="ARBA" id="ARBA00023242"/>
    </source>
</evidence>
<keyword evidence="8" id="KW-1185">Reference proteome</keyword>
<dbReference type="CDD" id="cd00120">
    <property type="entry name" value="MADS"/>
    <property type="match status" value="1"/>
</dbReference>
<keyword evidence="4" id="KW-0804">Transcription</keyword>
<dbReference type="PRINTS" id="PR00404">
    <property type="entry name" value="MADSDOMAIN"/>
</dbReference>
<accession>A0A2G2Z2B5</accession>
<keyword evidence="5" id="KW-0539">Nucleus</keyword>
<evidence type="ECO:0000256" key="2">
    <source>
        <dbReference type="ARBA" id="ARBA00023015"/>
    </source>
</evidence>
<dbReference type="GO" id="GO:0005634">
    <property type="term" value="C:nucleus"/>
    <property type="evidence" value="ECO:0007669"/>
    <property type="project" value="UniProtKB-SubCell"/>
</dbReference>
<sequence length="198" mass="22289">MGRNKCVMEKIEDPTSRQRTYSKCKDSFVKKAKALATLCDTDVAFLMFSPTGQVTSYSSRGRYYEPQVENISSVQEADAYQKFLTSAMEQIQRSQERLLGCEGFVQGIENVVVASVNTADTTYAADMPPRGFDVQVSTTVLTGDNFERGVPITLFFEAIRIGQFMRLHPPMFTGTKVEEDSRDFIDEMEKILCIMHAS</sequence>
<evidence type="ECO:0000313" key="7">
    <source>
        <dbReference type="EMBL" id="PHT76157.1"/>
    </source>
</evidence>
<evidence type="ECO:0000259" key="6">
    <source>
        <dbReference type="PROSITE" id="PS50066"/>
    </source>
</evidence>
<keyword evidence="3" id="KW-0238">DNA-binding</keyword>
<dbReference type="AlphaFoldDB" id="A0A2G2Z2B5"/>
<evidence type="ECO:0000256" key="1">
    <source>
        <dbReference type="ARBA" id="ARBA00004123"/>
    </source>
</evidence>
<dbReference type="InterPro" id="IPR002100">
    <property type="entry name" value="TF_MADSbox"/>
</dbReference>